<gene>
    <name evidence="2" type="ORF">MESINF_0990</name>
</gene>
<dbReference type="InterPro" id="IPR002731">
    <property type="entry name" value="ATPase_BadF"/>
</dbReference>
<dbReference type="InterPro" id="IPR043129">
    <property type="entry name" value="ATPase_NBD"/>
</dbReference>
<reference evidence="2 3" key="1">
    <citation type="submission" date="2017-01" db="EMBL/GenBank/DDBJ databases">
        <authorList>
            <person name="Erauso G."/>
        </authorList>
    </citation>
    <scope>NUCLEOTIDE SEQUENCE [LARGE SCALE GENOMIC DNA]</scope>
    <source>
        <strain evidence="2">MESINF1</strain>
    </source>
</reference>
<keyword evidence="3" id="KW-1185">Reference proteome</keyword>
<dbReference type="KEGG" id="minf:MESINF_0990"/>
<dbReference type="SUPFAM" id="SSF53067">
    <property type="entry name" value="Actin-like ATPase domain"/>
    <property type="match status" value="2"/>
</dbReference>
<organism evidence="2 3">
    <name type="scientific">Mesotoga infera</name>
    <dbReference type="NCBI Taxonomy" id="1236046"/>
    <lineage>
        <taxon>Bacteria</taxon>
        <taxon>Thermotogati</taxon>
        <taxon>Thermotogota</taxon>
        <taxon>Thermotogae</taxon>
        <taxon>Kosmotogales</taxon>
        <taxon>Kosmotogaceae</taxon>
        <taxon>Mesotoga</taxon>
    </lineage>
</organism>
<dbReference type="EMBL" id="LS974202">
    <property type="protein sequence ID" value="SSC12439.1"/>
    <property type="molecule type" value="Genomic_DNA"/>
</dbReference>
<proteinExistence type="predicted"/>
<dbReference type="InterPro" id="IPR052519">
    <property type="entry name" value="Euk-type_GlcNAc_Kinase"/>
</dbReference>
<sequence>MEYFLGVDGGGTHTRSLVVSEDLSVIGSGFAGPADILSMGKDSVRNNLVHAIEASLASVNISIEQIVSSCFGMPTYLDGVGTDEAINSLIKKVFPGLTVIVNDVQLALEASFPMKSGAIMLSGTGAMLMFRNASNEIHRIDGWGELAGDMGSGYYIGLKALQTAFKQFDGRIKNKKLLEAIMREIGVFDIREVINHSFNGSRKLVASLSKIVCSVANEEDAISKALLEDATNELLITIFAVKDLTDSLPIEIALSGGVFKCSYLRERVEKTILADKDLKLVNSEFDNIWGAIFLAISNVKDRRFLQDFIDKLRSLSAHHK</sequence>
<dbReference type="RefSeq" id="WP_169698762.1">
    <property type="nucleotide sequence ID" value="NZ_LS974202.1"/>
</dbReference>
<dbReference type="PANTHER" id="PTHR43190:SF3">
    <property type="entry name" value="N-ACETYL-D-GLUCOSAMINE KINASE"/>
    <property type="match status" value="1"/>
</dbReference>
<dbReference type="Pfam" id="PF01869">
    <property type="entry name" value="BcrAD_BadFG"/>
    <property type="match status" value="1"/>
</dbReference>
<feature type="domain" description="ATPase BadF/BadG/BcrA/BcrD type" evidence="1">
    <location>
        <begin position="5"/>
        <end position="295"/>
    </location>
</feature>
<evidence type="ECO:0000313" key="2">
    <source>
        <dbReference type="EMBL" id="SSC12439.1"/>
    </source>
</evidence>
<accession>A0A7Z7LEB1</accession>
<dbReference type="PANTHER" id="PTHR43190">
    <property type="entry name" value="N-ACETYL-D-GLUCOSAMINE KINASE"/>
    <property type="match status" value="1"/>
</dbReference>
<dbReference type="Proteomes" id="UP000250796">
    <property type="component" value="Chromosome MESINF"/>
</dbReference>
<dbReference type="Gene3D" id="3.30.420.40">
    <property type="match status" value="2"/>
</dbReference>
<evidence type="ECO:0000259" key="1">
    <source>
        <dbReference type="Pfam" id="PF01869"/>
    </source>
</evidence>
<dbReference type="AlphaFoldDB" id="A0A7Z7LEB1"/>
<name>A0A7Z7LEB1_9BACT</name>
<dbReference type="CDD" id="cd24007">
    <property type="entry name" value="ASKHA_NBD_eukNAGK-like"/>
    <property type="match status" value="1"/>
</dbReference>
<protein>
    <submittedName>
        <fullName evidence="2">ATPase BadF/BadG/BcrA/BcrD type</fullName>
    </submittedName>
</protein>
<evidence type="ECO:0000313" key="3">
    <source>
        <dbReference type="Proteomes" id="UP000250796"/>
    </source>
</evidence>